<dbReference type="Proteomes" id="UP000004277">
    <property type="component" value="Unassembled WGS sequence"/>
</dbReference>
<keyword evidence="2" id="KW-1185">Reference proteome</keyword>
<accession>A0ACD3SLA9</accession>
<proteinExistence type="predicted"/>
<evidence type="ECO:0000313" key="2">
    <source>
        <dbReference type="Proteomes" id="UP000004277"/>
    </source>
</evidence>
<protein>
    <submittedName>
        <fullName evidence="1">Alpha-2-macroglobulin</fullName>
    </submittedName>
</protein>
<gene>
    <name evidence="1" type="ORF">MW7_013635</name>
</gene>
<sequence>MPRAANTSRSSLSTFSAVPVQLFRSLVRGHAAPALLALLSVLPAGPAQAARVQTLSPQGEVARVRQVAVTFDSAMLRFGDARAAAPADVACRGANVEGQGRWINDKRWVYDFARDLPPGVQCAVTLTPWLKDLAGTAVSGQTRYTFQTGGPIVVSARPGGGEVEEQPYFAIRFNGAATPASVRANSWCQAEGLGERVPVKLIEGKEREAIIAATHWTREAQAANTVFVLACQQRLPAGAKMELVIGRGVATPSGLASRDERRLSYTVREPFTASFSCERENAQAPCTPLRPMRLSFSAPIATDVARKLEVRGSSGKVAASIERDAGDTVQEITFPAPFAERAEYTLELPRSLTDDSGRPLANADLFPLKTTTAALPPLTKFAAAPFGVVERFADVPRKSARRIDAATRDAYPPLLPLTVRNVEADLAVRGVRAEGGAVARLQVDDDAAMLRWYALVKRLHESSMTRPELERVLAGLDPSDAHNRRNEPQLQSRALSLLDRVQGVKKLALPKGDGKDPRPFEVVGIPLPEPGFHVVEVASPRLGGALLGKTAPMYVRTAVLVTNLGVHFKVGRDNAVAWVTTLDDGKPVANARVHVLDCNGRSLAVATTDQNGIARIDKALGEGGWCRESGLDGYFVTARIGAEHPQAAGKADVAFVMSNWTDGIEAWRFNVPTDHDPKPTQRVHTVFDRMLFRAGETVSMKHLIRQETRNGLALPTDPATLPDKLVVRHMGSNQKFEQPVVWRSTPTGGRSADNTLQLPAAAKLGVYEVTLSNGEQSYEGGTFRVEAFRLPVLGGTLTTTGNTAGKSAALIAPKQAPVDVQINYLSGGGASQLPVQVSAGLRDRSASFDGYDSFAFGAPQEARRTDQGYGDEDEEDSSPAQDPTQQLVADKLKLVLDRNGAGQVTLKDLPAVKAPRTLMLEASFSDPNGEIQTLRQNVPVWPAAIVPGIRASRWVSVQQDLAVQALALDTSGKPRKDAALEVRAVSHITTSNRKRLVGGFYSYDNRTETRDLGKVCEGKTDAQGLLNCSVTLKEPGEIELIVAAQDDKGNTARAATSVWVTRQGDVWFGGGNNDRIDLLPEKKTYAPGETATFQVRMPFRYATALVAVEREGIIETQVVELNGKDPTIRLKVQPQWGPNVYVSVLALRGRLREVPWYSFFTWGWRQPGEWFRAFRSEGREYVAPTALVDLSKPAFRLGLAEIRVGTDAHRIDVKVATDKTTYPVRGTARVTITGTLPDGKPAANAEVAIAAVDQALLELMPNSSWNLLDAMFQRRSYGVDTATAQMEIIGRRHYGRKAVPAGGGGGKNPTRELFDTLLLWQPNVRLDAQGRATLDVPLNDSLTRFTIVAVADAGVDCFGTGTASIAATQDLQLISGLPPLVRENDRYRAMFTLRNTTQQAMTVEVTARGTLLGVDNALPAQSVAVPAGEAREIVWDVTAPAALAFTRSGTIHWEIAATDKTRGAKDRLKVTQTIVPAVPVTVQQATLERLAPGLELPVAMPPHALADTNGVPRGGLQLDFQSKLADGLPGVTTWFRHYPFTCLEQKASRAIGLRDATLWNAVAGQLPAYLDSDGLASYFPPSNGGPAQGSEVLTAYLLAAAHEAARAGMPFKLPEEARRQMEQALAAFVEGRIRRDGWSPRADNALDRDVRKLAALEALSRSGAAQARMLGSIAIAPNTWPTSAVLDWYALLLRLPDIPQHAKRQQEAEQILRARLTMQGTRLAFSTERDDNWWWLMQNADTNAARLLALVLDQPAWRDDVPRLATGLLARQVRGAWSTTTANLWGSLAIARYSQTYERTPVGGSTQAQFAGAEKTWSWPTANGEAIQRGALTLSWPAKGAPSASGPLRITHQGSGQPWVTVSSLAAVPLTQPFAAGYRIRRTVAPVEQAVKGKWTRGDIARVTLEIEAQTDMNWVAVSDPIPAGATILGSGLGRDSAIASSGERRSGAAWLAYTERAQDAYREYYEVLPKGSSSVEYTVRLNNAGDFALPPTRVEALYAPDVYGEIPNARMTVAPKAP</sequence>
<organism evidence="1 2">
    <name type="scientific">Imbroritus primus</name>
    <dbReference type="NCBI Taxonomy" id="3058603"/>
    <lineage>
        <taxon>Bacteria</taxon>
        <taxon>Pseudomonadati</taxon>
        <taxon>Pseudomonadota</taxon>
        <taxon>Betaproteobacteria</taxon>
        <taxon>Burkholderiales</taxon>
        <taxon>Burkholderiaceae</taxon>
        <taxon>Imbroritus</taxon>
    </lineage>
</organism>
<evidence type="ECO:0000313" key="1">
    <source>
        <dbReference type="EMBL" id="TMS57006.1"/>
    </source>
</evidence>
<name>A0ACD3SLA9_9BURK</name>
<reference evidence="1" key="1">
    <citation type="submission" date="2019-05" db="EMBL/GenBank/DDBJ databases">
        <title>Revised genome assembly of Burkholderiaceae (previously Ralstonia) sp. PBA.</title>
        <authorList>
            <person name="Gan H.M."/>
        </authorList>
    </citation>
    <scope>NUCLEOTIDE SEQUENCE</scope>
    <source>
        <strain evidence="1">PBA</strain>
    </source>
</reference>
<comment type="caution">
    <text evidence="1">The sequence shown here is derived from an EMBL/GenBank/DDBJ whole genome shotgun (WGS) entry which is preliminary data.</text>
</comment>
<dbReference type="EMBL" id="AKCV02000025">
    <property type="protein sequence ID" value="TMS57006.1"/>
    <property type="molecule type" value="Genomic_DNA"/>
</dbReference>